<protein>
    <submittedName>
        <fullName evidence="2">Uncharacterized protein</fullName>
    </submittedName>
</protein>
<reference evidence="3" key="1">
    <citation type="submission" date="2010-06" db="EMBL/GenBank/DDBJ databases">
        <authorList>
            <person name="Jiang H."/>
            <person name="Abraham K."/>
            <person name="Ali S."/>
            <person name="Alsbrooks S.L."/>
            <person name="Anim B.N."/>
            <person name="Anosike U.S."/>
            <person name="Attaway T."/>
            <person name="Bandaranaike D.P."/>
            <person name="Battles P.K."/>
            <person name="Bell S.N."/>
            <person name="Bell A.V."/>
            <person name="Beltran B."/>
            <person name="Bickham C."/>
            <person name="Bustamante Y."/>
            <person name="Caleb T."/>
            <person name="Canada A."/>
            <person name="Cardenas V."/>
            <person name="Carter K."/>
            <person name="Chacko J."/>
            <person name="Chandrabose M.N."/>
            <person name="Chavez D."/>
            <person name="Chavez A."/>
            <person name="Chen L."/>
            <person name="Chu H.-S."/>
            <person name="Claassen K.J."/>
            <person name="Cockrell R."/>
            <person name="Collins M."/>
            <person name="Cooper J.A."/>
            <person name="Cree A."/>
            <person name="Curry S.M."/>
            <person name="Da Y."/>
            <person name="Dao M.D."/>
            <person name="Das B."/>
            <person name="Davila M.-L."/>
            <person name="Davy-Carroll L."/>
            <person name="Denson S."/>
            <person name="Dinh H."/>
            <person name="Ebong V.E."/>
            <person name="Edwards J.R."/>
            <person name="Egan A."/>
            <person name="El-Daye J."/>
            <person name="Escobedo L."/>
            <person name="Fernandez S."/>
            <person name="Fernando P.R."/>
            <person name="Flagg N."/>
            <person name="Forbes L.D."/>
            <person name="Fowler R.G."/>
            <person name="Fu Q."/>
            <person name="Gabisi R.A."/>
            <person name="Ganer J."/>
            <person name="Garbino Pronczuk A."/>
            <person name="Garcia R.M."/>
            <person name="Garner T."/>
            <person name="Garrett T.E."/>
            <person name="Gonzalez D.A."/>
            <person name="Hamid H."/>
            <person name="Hawkins E.S."/>
            <person name="Hirani K."/>
            <person name="Hogues M.E."/>
            <person name="Hollins B."/>
            <person name="Hsiao C.-H."/>
            <person name="Jabil R."/>
            <person name="James M.L."/>
            <person name="Jhangiani S.N."/>
            <person name="Johnson B."/>
            <person name="Johnson Q."/>
            <person name="Joshi V."/>
            <person name="Kalu J.B."/>
            <person name="Kam C."/>
            <person name="Kashfia A."/>
            <person name="Keebler J."/>
            <person name="Kisamo H."/>
            <person name="Kovar C.L."/>
            <person name="Lago L.A."/>
            <person name="Lai C.-Y."/>
            <person name="Laidlaw J."/>
            <person name="Lara F."/>
            <person name="Le T.-K."/>
            <person name="Lee S.L."/>
            <person name="Legall F.H."/>
            <person name="Lemon S.J."/>
            <person name="Lewis L.R."/>
            <person name="Li B."/>
            <person name="Liu Y."/>
            <person name="Liu Y.-S."/>
            <person name="Lopez J."/>
            <person name="Lozado R.J."/>
            <person name="Lu J."/>
            <person name="Madu R.C."/>
            <person name="Maheshwari M."/>
            <person name="Maheshwari R."/>
            <person name="Malloy K."/>
            <person name="Martinez E."/>
            <person name="Mathew T."/>
            <person name="Mercado I.C."/>
            <person name="Mercado C."/>
            <person name="Meyer B."/>
            <person name="Montgomery K."/>
            <person name="Morgan M.B."/>
            <person name="Munidasa M."/>
            <person name="Nazareth L.V."/>
            <person name="Nelson J."/>
            <person name="Ng B.M."/>
            <person name="Nguyen N.B."/>
            <person name="Nguyen P.Q."/>
            <person name="Nguyen T."/>
            <person name="Obregon M."/>
            <person name="Okwuonu G.O."/>
            <person name="Onwere C.G."/>
            <person name="Orozco G."/>
            <person name="Parra A."/>
            <person name="Patel S."/>
            <person name="Patil S."/>
            <person name="Perez A."/>
            <person name="Perez Y."/>
            <person name="Pham C."/>
            <person name="Primus E.L."/>
            <person name="Pu L.-L."/>
            <person name="Puazo M."/>
            <person name="Qin X."/>
            <person name="Quiroz J.B."/>
            <person name="Reese J."/>
            <person name="Richards S."/>
            <person name="Rives C.M."/>
            <person name="Robberts R."/>
            <person name="Ruiz S.J."/>
            <person name="Ruiz M.J."/>
            <person name="Santibanez J."/>
            <person name="Schneider B.W."/>
            <person name="Sisson I."/>
            <person name="Smith M."/>
            <person name="Sodergren E."/>
            <person name="Song X.-Z."/>
            <person name="Song B.B."/>
            <person name="Summersgill H."/>
            <person name="Thelus R."/>
            <person name="Thornton R.D."/>
            <person name="Trejos Z.Y."/>
            <person name="Usmani K."/>
            <person name="Vattathil S."/>
            <person name="Villasana D."/>
            <person name="Walker D.L."/>
            <person name="Wang S."/>
            <person name="Wang K."/>
            <person name="White C.S."/>
            <person name="Williams A.C."/>
            <person name="Williamson J."/>
            <person name="Wilson K."/>
            <person name="Woghiren I.O."/>
            <person name="Woodworth J.R."/>
            <person name="Worley K.C."/>
            <person name="Wright R.A."/>
            <person name="Wu W."/>
            <person name="Young L."/>
            <person name="Zhang L."/>
            <person name="Zhang J."/>
            <person name="Zhu Y."/>
            <person name="Muzny D.M."/>
            <person name="Weinstock G."/>
            <person name="Gibbs R.A."/>
        </authorList>
    </citation>
    <scope>NUCLEOTIDE SEQUENCE [LARGE SCALE GENOMIC DNA]</scope>
    <source>
        <strain evidence="3">LSR1</strain>
    </source>
</reference>
<feature type="compositionally biased region" description="Acidic residues" evidence="1">
    <location>
        <begin position="42"/>
        <end position="51"/>
    </location>
</feature>
<reference evidence="2" key="2">
    <citation type="submission" date="2022-06" db="UniProtKB">
        <authorList>
            <consortium name="EnsemblMetazoa"/>
        </authorList>
    </citation>
    <scope>IDENTIFICATION</scope>
</reference>
<feature type="compositionally biased region" description="Polar residues" evidence="1">
    <location>
        <begin position="289"/>
        <end position="307"/>
    </location>
</feature>
<dbReference type="KEGG" id="api:100159775"/>
<dbReference type="Proteomes" id="UP000007819">
    <property type="component" value="Chromosome X"/>
</dbReference>
<organism evidence="2 3">
    <name type="scientific">Acyrthosiphon pisum</name>
    <name type="common">Pea aphid</name>
    <dbReference type="NCBI Taxonomy" id="7029"/>
    <lineage>
        <taxon>Eukaryota</taxon>
        <taxon>Metazoa</taxon>
        <taxon>Ecdysozoa</taxon>
        <taxon>Arthropoda</taxon>
        <taxon>Hexapoda</taxon>
        <taxon>Insecta</taxon>
        <taxon>Pterygota</taxon>
        <taxon>Neoptera</taxon>
        <taxon>Paraneoptera</taxon>
        <taxon>Hemiptera</taxon>
        <taxon>Sternorrhyncha</taxon>
        <taxon>Aphidomorpha</taxon>
        <taxon>Aphidoidea</taxon>
        <taxon>Aphididae</taxon>
        <taxon>Macrosiphini</taxon>
        <taxon>Acyrthosiphon</taxon>
    </lineage>
</organism>
<dbReference type="EnsemblMetazoa" id="XM_001952364.5">
    <property type="protein sequence ID" value="XP_001952399.2"/>
    <property type="gene ID" value="LOC100159775"/>
</dbReference>
<feature type="compositionally biased region" description="Basic and acidic residues" evidence="1">
    <location>
        <begin position="10"/>
        <end position="19"/>
    </location>
</feature>
<sequence length="470" mass="52132">METPKKSQPSHRDVDEKYDATTSSPLKALPSPRTPVRATFNDSDDDESDEMESPKFPHLIPIYRRTPDEYDLGGVRIGWDDGYGSVCYQDDDYATERRSKRSKKSRLFSERHHRSFFRSNHYNSSNNESPSPRSCASVNNTAMQEELNNYLECILNCLSAKKRNRQLMKAKMEASSSANSSTENNNVGGCSLDDSADDEMMMLCSQAIEKKIAADANNTNNTVNKPTKLIVSHSLSINGISPLKDTNNATNNNVYYPAAKKFKPVHSKLFGEEEKSNFKSQCHTLTSNMINKSENGGSSSAITTVTNSKKDDSSSSLLDDTLAKEDEFFLDIDFAEIEQQILNGAKETTTASAVQNNYKQPNTNVGIQLEKKTATSNYTSSSSSSSSSVLWRRSTSSSSIVNKQQQSIQQPKQLSSIVGTVNNSSTCSDNAKATTTTTTRYCTPAEIEAKRDRARRTLLLKFKSKNRSVS</sequence>
<accession>A0A8R2AA11</accession>
<feature type="compositionally biased region" description="Low complexity" evidence="1">
    <location>
        <begin position="173"/>
        <end position="186"/>
    </location>
</feature>
<proteinExistence type="predicted"/>
<dbReference type="RefSeq" id="XP_001952399.2">
    <property type="nucleotide sequence ID" value="XM_001952364.4"/>
</dbReference>
<evidence type="ECO:0000313" key="2">
    <source>
        <dbReference type="EnsemblMetazoa" id="XP_001952399.2"/>
    </source>
</evidence>
<name>A0A8R2AA11_ACYPI</name>
<evidence type="ECO:0000256" key="1">
    <source>
        <dbReference type="SAM" id="MobiDB-lite"/>
    </source>
</evidence>
<evidence type="ECO:0000313" key="3">
    <source>
        <dbReference type="Proteomes" id="UP000007819"/>
    </source>
</evidence>
<feature type="region of interest" description="Disordered" evidence="1">
    <location>
        <begin position="1"/>
        <end position="58"/>
    </location>
</feature>
<dbReference type="AlphaFoldDB" id="A0A8R2AA11"/>
<dbReference type="GeneID" id="100159775"/>
<feature type="region of interest" description="Disordered" evidence="1">
    <location>
        <begin position="170"/>
        <end position="189"/>
    </location>
</feature>
<dbReference type="OrthoDB" id="6614137at2759"/>
<keyword evidence="3" id="KW-1185">Reference proteome</keyword>
<feature type="region of interest" description="Disordered" evidence="1">
    <location>
        <begin position="289"/>
        <end position="317"/>
    </location>
</feature>